<comment type="function">
    <text evidence="7 8">Plays a role in the regulation of phosphate uptake.</text>
</comment>
<gene>
    <name evidence="10" type="ORF">FRUB_00053</name>
</gene>
<evidence type="ECO:0000313" key="11">
    <source>
        <dbReference type="Proteomes" id="UP000214646"/>
    </source>
</evidence>
<comment type="similarity">
    <text evidence="2 8">Belongs to the PhoU family.</text>
</comment>
<evidence type="ECO:0000256" key="1">
    <source>
        <dbReference type="ARBA" id="ARBA00004496"/>
    </source>
</evidence>
<evidence type="ECO:0000313" key="10">
    <source>
        <dbReference type="EMBL" id="OWK46354.1"/>
    </source>
</evidence>
<sequence>MARDLDKLQRSILRMAGAVEEAIYQATRALQERSPSLARQVVEGDSQIDNLENEVQDECLKILALHQPVAVDLRRCCAVLLICTDLERMGDLAVGIAERAIVLSKLPQPAIPDRVARMTHGATRMVRMSLDAFVHQDAEAARAVIRMDDEVDEDNAIIITELIGGMKTTADQIEAGLSLFSAVRHIERIADHATNIAEDVIYLVEGELVRHHPEAITRV</sequence>
<accession>A0A225E3M1</accession>
<proteinExistence type="inferred from homology"/>
<evidence type="ECO:0000256" key="4">
    <source>
        <dbReference type="ARBA" id="ARBA00022448"/>
    </source>
</evidence>
<evidence type="ECO:0000256" key="2">
    <source>
        <dbReference type="ARBA" id="ARBA00008107"/>
    </source>
</evidence>
<dbReference type="FunFam" id="1.20.58.220:FF:000004">
    <property type="entry name" value="Phosphate-specific transport system accessory protein PhoU"/>
    <property type="match status" value="1"/>
</dbReference>
<keyword evidence="4 8" id="KW-0813">Transport</keyword>
<name>A0A225E3M1_9BACT</name>
<keyword evidence="11" id="KW-1185">Reference proteome</keyword>
<dbReference type="Proteomes" id="UP000214646">
    <property type="component" value="Unassembled WGS sequence"/>
</dbReference>
<dbReference type="EMBL" id="NIDE01000001">
    <property type="protein sequence ID" value="OWK46354.1"/>
    <property type="molecule type" value="Genomic_DNA"/>
</dbReference>
<dbReference type="AlphaFoldDB" id="A0A225E3M1"/>
<dbReference type="SUPFAM" id="SSF109755">
    <property type="entry name" value="PhoU-like"/>
    <property type="match status" value="1"/>
</dbReference>
<organism evidence="10 11">
    <name type="scientific">Fimbriiglobus ruber</name>
    <dbReference type="NCBI Taxonomy" id="1908690"/>
    <lineage>
        <taxon>Bacteria</taxon>
        <taxon>Pseudomonadati</taxon>
        <taxon>Planctomycetota</taxon>
        <taxon>Planctomycetia</taxon>
        <taxon>Gemmatales</taxon>
        <taxon>Gemmataceae</taxon>
        <taxon>Fimbriiglobus</taxon>
    </lineage>
</organism>
<dbReference type="GO" id="GO:0005737">
    <property type="term" value="C:cytoplasm"/>
    <property type="evidence" value="ECO:0007669"/>
    <property type="project" value="UniProtKB-SubCell"/>
</dbReference>
<dbReference type="NCBIfam" id="TIGR02135">
    <property type="entry name" value="phoU_full"/>
    <property type="match status" value="1"/>
</dbReference>
<dbReference type="Gene3D" id="1.20.58.220">
    <property type="entry name" value="Phosphate transport system protein phou homolog 2, domain 2"/>
    <property type="match status" value="1"/>
</dbReference>
<evidence type="ECO:0000256" key="5">
    <source>
        <dbReference type="ARBA" id="ARBA00022490"/>
    </source>
</evidence>
<comment type="subunit">
    <text evidence="3 8">Homodimer.</text>
</comment>
<keyword evidence="5 8" id="KW-0963">Cytoplasm</keyword>
<feature type="domain" description="PhoU" evidence="9">
    <location>
        <begin position="12"/>
        <end position="99"/>
    </location>
</feature>
<comment type="caution">
    <text evidence="10">The sequence shown here is derived from an EMBL/GenBank/DDBJ whole genome shotgun (WGS) entry which is preliminary data.</text>
</comment>
<dbReference type="Pfam" id="PF01895">
    <property type="entry name" value="PhoU"/>
    <property type="match status" value="2"/>
</dbReference>
<dbReference type="GO" id="GO:0030643">
    <property type="term" value="P:intracellular phosphate ion homeostasis"/>
    <property type="evidence" value="ECO:0007669"/>
    <property type="project" value="InterPro"/>
</dbReference>
<feature type="domain" description="PhoU" evidence="9">
    <location>
        <begin position="116"/>
        <end position="200"/>
    </location>
</feature>
<dbReference type="InterPro" id="IPR026022">
    <property type="entry name" value="PhoU_dom"/>
</dbReference>
<dbReference type="GO" id="GO:0006817">
    <property type="term" value="P:phosphate ion transport"/>
    <property type="evidence" value="ECO:0007669"/>
    <property type="project" value="UniProtKB-KW"/>
</dbReference>
<evidence type="ECO:0000256" key="6">
    <source>
        <dbReference type="ARBA" id="ARBA00022592"/>
    </source>
</evidence>
<dbReference type="PANTHER" id="PTHR42930">
    <property type="entry name" value="PHOSPHATE-SPECIFIC TRANSPORT SYSTEM ACCESSORY PROTEIN PHOU"/>
    <property type="match status" value="1"/>
</dbReference>
<evidence type="ECO:0000256" key="3">
    <source>
        <dbReference type="ARBA" id="ARBA00011738"/>
    </source>
</evidence>
<evidence type="ECO:0000259" key="9">
    <source>
        <dbReference type="Pfam" id="PF01895"/>
    </source>
</evidence>
<evidence type="ECO:0000256" key="7">
    <source>
        <dbReference type="ARBA" id="ARBA00056181"/>
    </source>
</evidence>
<evidence type="ECO:0000256" key="8">
    <source>
        <dbReference type="PIRNR" id="PIRNR003107"/>
    </source>
</evidence>
<keyword evidence="6 8" id="KW-0592">Phosphate transport</keyword>
<dbReference type="PIRSF" id="PIRSF003107">
    <property type="entry name" value="PhoU"/>
    <property type="match status" value="1"/>
</dbReference>
<dbReference type="InterPro" id="IPR038078">
    <property type="entry name" value="PhoU-like_sf"/>
</dbReference>
<dbReference type="PANTHER" id="PTHR42930:SF3">
    <property type="entry name" value="PHOSPHATE-SPECIFIC TRANSPORT SYSTEM ACCESSORY PROTEIN PHOU"/>
    <property type="match status" value="1"/>
</dbReference>
<dbReference type="GO" id="GO:0045936">
    <property type="term" value="P:negative regulation of phosphate metabolic process"/>
    <property type="evidence" value="ECO:0007669"/>
    <property type="project" value="InterPro"/>
</dbReference>
<dbReference type="InterPro" id="IPR028366">
    <property type="entry name" value="PhoU"/>
</dbReference>
<comment type="subcellular location">
    <subcellularLocation>
        <location evidence="1 8">Cytoplasm</location>
    </subcellularLocation>
</comment>
<reference evidence="11" key="1">
    <citation type="submission" date="2017-06" db="EMBL/GenBank/DDBJ databases">
        <title>Genome analysis of Fimbriiglobus ruber SP5, the first member of the order Planctomycetales with confirmed chitinolytic capability.</title>
        <authorList>
            <person name="Ravin N.V."/>
            <person name="Rakitin A.L."/>
            <person name="Ivanova A.A."/>
            <person name="Beletsky A.V."/>
            <person name="Kulichevskaya I.S."/>
            <person name="Mardanov A.V."/>
            <person name="Dedysh S.N."/>
        </authorList>
    </citation>
    <scope>NUCLEOTIDE SEQUENCE [LARGE SCALE GENOMIC DNA]</scope>
    <source>
        <strain evidence="11">SP5</strain>
    </source>
</reference>
<protein>
    <recommendedName>
        <fullName evidence="8">Phosphate-specific transport system accessory protein PhoU</fullName>
    </recommendedName>
</protein>